<accession>A0A1J4JG53</accession>
<sequence length="185" mass="21549">MEQNPQLILPIEAQNKFEKVADENHQLHLLLDSQNIILDELQNDPNFDEDKILDSINSVNKEIEETDLLLQKAQFALNDILLNRQQNDQKESPSEILKIILPRFQSLIFEICKNVVDNGQTNASLLMIYELEQKVIKIIDSLRQKGVYPESEADFRKYFEDMQNHHARIHAFIQDVLKGEPGEQQ</sequence>
<dbReference type="Proteomes" id="UP000179807">
    <property type="component" value="Unassembled WGS sequence"/>
</dbReference>
<evidence type="ECO:0000313" key="1">
    <source>
        <dbReference type="EMBL" id="OHS96627.1"/>
    </source>
</evidence>
<dbReference type="RefSeq" id="XP_068349764.1">
    <property type="nucleotide sequence ID" value="XM_068511270.1"/>
</dbReference>
<protein>
    <submittedName>
        <fullName evidence="1">Uncharacterized protein</fullName>
    </submittedName>
</protein>
<name>A0A1J4JG53_9EUKA</name>
<comment type="caution">
    <text evidence="1">The sequence shown here is derived from an EMBL/GenBank/DDBJ whole genome shotgun (WGS) entry which is preliminary data.</text>
</comment>
<keyword evidence="2" id="KW-1185">Reference proteome</keyword>
<reference evidence="1" key="1">
    <citation type="submission" date="2016-10" db="EMBL/GenBank/DDBJ databases">
        <authorList>
            <person name="Benchimol M."/>
            <person name="Almeida L.G."/>
            <person name="Vasconcelos A.T."/>
            <person name="Perreira-Neves A."/>
            <person name="Rosa I.A."/>
            <person name="Tasca T."/>
            <person name="Bogo M.R."/>
            <person name="de Souza W."/>
        </authorList>
    </citation>
    <scope>NUCLEOTIDE SEQUENCE [LARGE SCALE GENOMIC DNA]</scope>
    <source>
        <strain evidence="1">K</strain>
    </source>
</reference>
<evidence type="ECO:0000313" key="2">
    <source>
        <dbReference type="Proteomes" id="UP000179807"/>
    </source>
</evidence>
<dbReference type="VEuPathDB" id="TrichDB:TRFO_37176"/>
<dbReference type="GeneID" id="94845974"/>
<organism evidence="1 2">
    <name type="scientific">Tritrichomonas foetus</name>
    <dbReference type="NCBI Taxonomy" id="1144522"/>
    <lineage>
        <taxon>Eukaryota</taxon>
        <taxon>Metamonada</taxon>
        <taxon>Parabasalia</taxon>
        <taxon>Tritrichomonadida</taxon>
        <taxon>Tritrichomonadidae</taxon>
        <taxon>Tritrichomonas</taxon>
    </lineage>
</organism>
<proteinExistence type="predicted"/>
<dbReference type="AlphaFoldDB" id="A0A1J4JG53"/>
<gene>
    <name evidence="1" type="ORF">TRFO_37176</name>
</gene>
<dbReference type="EMBL" id="MLAK01001163">
    <property type="protein sequence ID" value="OHS96627.1"/>
    <property type="molecule type" value="Genomic_DNA"/>
</dbReference>
<dbReference type="OrthoDB" id="10646030at2759"/>